<dbReference type="Gene3D" id="2.60.40.2030">
    <property type="match status" value="5"/>
</dbReference>
<dbReference type="GO" id="GO:0001965">
    <property type="term" value="F:G-protein alpha-subunit binding"/>
    <property type="evidence" value="ECO:0007669"/>
    <property type="project" value="TreeGrafter"/>
</dbReference>
<organism evidence="6 7">
    <name type="scientific">Heterocephalus glaber</name>
    <name type="common">Naked mole rat</name>
    <dbReference type="NCBI Taxonomy" id="10181"/>
    <lineage>
        <taxon>Eukaryota</taxon>
        <taxon>Metazoa</taxon>
        <taxon>Chordata</taxon>
        <taxon>Craniata</taxon>
        <taxon>Vertebrata</taxon>
        <taxon>Euteleostomi</taxon>
        <taxon>Mammalia</taxon>
        <taxon>Eutheria</taxon>
        <taxon>Euarchontoglires</taxon>
        <taxon>Glires</taxon>
        <taxon>Rodentia</taxon>
        <taxon>Hystricomorpha</taxon>
        <taxon>Bathyergidae</taxon>
        <taxon>Heterocephalus</taxon>
    </lineage>
</organism>
<dbReference type="Pfam" id="PF03160">
    <property type="entry name" value="Calx-beta"/>
    <property type="match status" value="4"/>
</dbReference>
<dbReference type="STRING" id="10181.G5BBX4"/>
<dbReference type="InterPro" id="IPR013320">
    <property type="entry name" value="ConA-like_dom_sf"/>
</dbReference>
<evidence type="ECO:0000259" key="5">
    <source>
        <dbReference type="SMART" id="SM00560"/>
    </source>
</evidence>
<dbReference type="GO" id="GO:0016020">
    <property type="term" value="C:membrane"/>
    <property type="evidence" value="ECO:0007669"/>
    <property type="project" value="InterPro"/>
</dbReference>
<dbReference type="eggNOG" id="KOG1306">
    <property type="taxonomic scope" value="Eukaryota"/>
</dbReference>
<dbReference type="GO" id="GO:0005737">
    <property type="term" value="C:cytoplasm"/>
    <property type="evidence" value="ECO:0007669"/>
    <property type="project" value="TreeGrafter"/>
</dbReference>
<protein>
    <submittedName>
        <fullName evidence="6">G-protein coupled receptor 98</fullName>
    </submittedName>
</protein>
<dbReference type="FunFam" id="2.60.40.2030:FF:000023">
    <property type="entry name" value="Adhesion G protein-coupled receptor V1"/>
    <property type="match status" value="1"/>
</dbReference>
<dbReference type="PANTHER" id="PTHR46682">
    <property type="entry name" value="ADHESION G-PROTEIN COUPLED RECEPTOR V1"/>
    <property type="match status" value="1"/>
</dbReference>
<dbReference type="GO" id="GO:0004930">
    <property type="term" value="F:G protein-coupled receptor activity"/>
    <property type="evidence" value="ECO:0007669"/>
    <property type="project" value="InterPro"/>
</dbReference>
<dbReference type="InterPro" id="IPR006558">
    <property type="entry name" value="LamG-like"/>
</dbReference>
<dbReference type="Pfam" id="PF13385">
    <property type="entry name" value="Laminin_G_3"/>
    <property type="match status" value="1"/>
</dbReference>
<dbReference type="InterPro" id="IPR026919">
    <property type="entry name" value="ADGRV1"/>
</dbReference>
<dbReference type="FunFam" id="2.60.40.2030:FF:000017">
    <property type="entry name" value="Adhesion G protein-coupled receptor V1"/>
    <property type="match status" value="1"/>
</dbReference>
<sequence length="941" mass="104758">MEKKRGSEKEEKLILQRNMKEWSQEQRFHNYETGPVMVRPSQRCCGNYTFVFTRYQNRTIKAFALMSTSPSSVTAREPRGRNESVPLTLLREKGTYGMVTVAFEVEGGPNPPEEDLSPISGNITFPPGRATVIYNLTVLDDESIYLVPEEDHILMIPVARGKDDNGNLIGSNEYEASIRYTVTTGNATTHAQQNLDFIDLQPNTTIVFSPFIHESHLKFQIIDDAMPEIAESFHIMLLKETLQGDAVLIGPSVVQVTIKPNDKPYGVLSFNSILFERPVIINEDATSSSRFEDISVVRNGGTHGDVSVSWVLTRNSSDPSPVTDDIRPSSGVLRFAQGQMLASVPPTVIEDDLPEEAEAYLLRILPHTISGGAELLFYIQDSDDVYGLITFFPMENQRIESSPGERCLSLTFTRLGGAKGDVRVLYSALYVPAGAVEPLRAKDDVLNTSRGNCLIFPEHKTQVARKLPIRNDAFLQNGAHFLVQEFYDTSGTVHFMDGEEAKPVILHAFPDSIPEFNEFYILKLINISGGSPGPGGQLGETNLQVTVMIPFNDDPFGIFILDRECLEREVAEDVLSEDDMSYITNFTILRQQGIFGDVRVGWEILSSEFTAGLPPMVDFLLVGIFPSTVQLQPHMRRHHSGTDALYFSGREGAFGTVNPKYHPSRNNTIANFTFSAWVMPNARTNGFVIAKDDGNGSIYYGIKIQTNESHVTFSLHYKTLGSNTTYIAKTTVMKYLEEGVWLHLLIILDDGIIEFYLDGNAMPRGIKSLKGEAITDGPGILRIGAGMNGHDRFTGVLQDVRAYERKLTLEEIYEFHAMPAKDDLHPISGYLEFRQGETNKSFIVSARDDNEEEGEELFILKLVSVYGGAHISEDNSTARLVIQKSDNANGLFGFTRACIPEVSSKLRDLGLGIHFKWICLRLSFLSFGKIAQATTLNPEVC</sequence>
<gene>
    <name evidence="6" type="ORF">GW7_06052</name>
</gene>
<dbReference type="EMBL" id="JH169435">
    <property type="protein sequence ID" value="EHB06785.1"/>
    <property type="molecule type" value="Genomic_DNA"/>
</dbReference>
<dbReference type="PANTHER" id="PTHR46682:SF1">
    <property type="entry name" value="ADHESION G-PROTEIN COUPLED RECEPTOR V1"/>
    <property type="match status" value="1"/>
</dbReference>
<dbReference type="Gene3D" id="2.60.120.200">
    <property type="match status" value="1"/>
</dbReference>
<dbReference type="SUPFAM" id="SSF49899">
    <property type="entry name" value="Concanavalin A-like lectins/glucanases"/>
    <property type="match status" value="1"/>
</dbReference>
<keyword evidence="4" id="KW-1015">Disulfide bond</keyword>
<evidence type="ECO:0000313" key="7">
    <source>
        <dbReference type="Proteomes" id="UP000006813"/>
    </source>
</evidence>
<evidence type="ECO:0000256" key="1">
    <source>
        <dbReference type="ARBA" id="ARBA00022729"/>
    </source>
</evidence>
<keyword evidence="6" id="KW-0675">Receptor</keyword>
<proteinExistence type="predicted"/>
<dbReference type="GO" id="GO:0032420">
    <property type="term" value="C:stereocilium"/>
    <property type="evidence" value="ECO:0007669"/>
    <property type="project" value="TreeGrafter"/>
</dbReference>
<dbReference type="Proteomes" id="UP000006813">
    <property type="component" value="Unassembled WGS sequence"/>
</dbReference>
<evidence type="ECO:0000256" key="4">
    <source>
        <dbReference type="ARBA" id="ARBA00023157"/>
    </source>
</evidence>
<dbReference type="GO" id="GO:0071944">
    <property type="term" value="C:cell periphery"/>
    <property type="evidence" value="ECO:0007669"/>
    <property type="project" value="UniProtKB-ARBA"/>
</dbReference>
<dbReference type="GO" id="GO:0007601">
    <property type="term" value="P:visual perception"/>
    <property type="evidence" value="ECO:0007669"/>
    <property type="project" value="TreeGrafter"/>
</dbReference>
<dbReference type="SMART" id="SM00560">
    <property type="entry name" value="LamGL"/>
    <property type="match status" value="1"/>
</dbReference>
<dbReference type="GO" id="GO:0071277">
    <property type="term" value="P:cellular response to calcium ion"/>
    <property type="evidence" value="ECO:0007669"/>
    <property type="project" value="TreeGrafter"/>
</dbReference>
<name>G5BBX4_HETGA</name>
<reference evidence="6 7" key="1">
    <citation type="journal article" date="2011" name="Nature">
        <title>Genome sequencing reveals insights into physiology and longevity of the naked mole rat.</title>
        <authorList>
            <person name="Kim E.B."/>
            <person name="Fang X."/>
            <person name="Fushan A.A."/>
            <person name="Huang Z."/>
            <person name="Lobanov A.V."/>
            <person name="Han L."/>
            <person name="Marino S.M."/>
            <person name="Sun X."/>
            <person name="Turanov A.A."/>
            <person name="Yang P."/>
            <person name="Yim S.H."/>
            <person name="Zhao X."/>
            <person name="Kasaikina M.V."/>
            <person name="Stoletzki N."/>
            <person name="Peng C."/>
            <person name="Polak P."/>
            <person name="Xiong Z."/>
            <person name="Kiezun A."/>
            <person name="Zhu Y."/>
            <person name="Chen Y."/>
            <person name="Kryukov G.V."/>
            <person name="Zhang Q."/>
            <person name="Peshkin L."/>
            <person name="Yang L."/>
            <person name="Bronson R.T."/>
            <person name="Buffenstein R."/>
            <person name="Wang B."/>
            <person name="Han C."/>
            <person name="Li Q."/>
            <person name="Chen L."/>
            <person name="Zhao W."/>
            <person name="Sunyaev S.R."/>
            <person name="Park T.J."/>
            <person name="Zhang G."/>
            <person name="Wang J."/>
            <person name="Gladyshev V.N."/>
        </authorList>
    </citation>
    <scope>NUCLEOTIDE SEQUENCE [LARGE SCALE GENOMIC DNA]</scope>
</reference>
<dbReference type="GO" id="GO:0007605">
    <property type="term" value="P:sensory perception of sound"/>
    <property type="evidence" value="ECO:0007669"/>
    <property type="project" value="TreeGrafter"/>
</dbReference>
<evidence type="ECO:0000256" key="2">
    <source>
        <dbReference type="ARBA" id="ARBA00022737"/>
    </source>
</evidence>
<dbReference type="GO" id="GO:0010855">
    <property type="term" value="F:adenylate cyclase inhibitor activity"/>
    <property type="evidence" value="ECO:0007669"/>
    <property type="project" value="TreeGrafter"/>
</dbReference>
<dbReference type="FunFam" id="2.60.120.200:FF:000106">
    <property type="entry name" value="Adhesion G-protein coupled receptor V1"/>
    <property type="match status" value="1"/>
</dbReference>
<keyword evidence="3" id="KW-0106">Calcium</keyword>
<dbReference type="InterPro" id="IPR038081">
    <property type="entry name" value="CalX-like_sf"/>
</dbReference>
<evidence type="ECO:0000313" key="6">
    <source>
        <dbReference type="EMBL" id="EHB06785.1"/>
    </source>
</evidence>
<dbReference type="SUPFAM" id="SSF141072">
    <property type="entry name" value="CalX-like"/>
    <property type="match status" value="5"/>
</dbReference>
<dbReference type="InParanoid" id="G5BBX4"/>
<feature type="domain" description="LamG-like jellyroll fold" evidence="5">
    <location>
        <begin position="670"/>
        <end position="810"/>
    </location>
</feature>
<keyword evidence="2" id="KW-0677">Repeat</keyword>
<dbReference type="InterPro" id="IPR003644">
    <property type="entry name" value="Calx_beta"/>
</dbReference>
<dbReference type="AlphaFoldDB" id="G5BBX4"/>
<keyword evidence="1" id="KW-0732">Signal</keyword>
<accession>G5BBX4</accession>
<evidence type="ECO:0000256" key="3">
    <source>
        <dbReference type="ARBA" id="ARBA00022837"/>
    </source>
</evidence>